<protein>
    <recommendedName>
        <fullName evidence="1">NAD-dependent epimerase/dehydratase domain-containing protein</fullName>
    </recommendedName>
</protein>
<dbReference type="KEGG" id="pdl:Pyrde_0166"/>
<dbReference type="RefSeq" id="WP_082419372.1">
    <property type="nucleotide sequence ID" value="NZ_CP013011.1"/>
</dbReference>
<dbReference type="EMBL" id="NCQP01000006">
    <property type="protein sequence ID" value="OWJ54299.1"/>
    <property type="molecule type" value="Genomic_DNA"/>
</dbReference>
<dbReference type="InterPro" id="IPR036291">
    <property type="entry name" value="NAD(P)-bd_dom_sf"/>
</dbReference>
<proteinExistence type="predicted"/>
<reference evidence="3 5" key="2">
    <citation type="submission" date="2017-05" db="EMBL/GenBank/DDBJ databases">
        <title>The draft genome of the hyperthermophilic archaeon 'Pyrodictium delaneyi strain Hulk', an iron and nitrate reducer, reveals the capacity for sulfate reduction.</title>
        <authorList>
            <person name="Demey L.M."/>
            <person name="Miller C."/>
            <person name="Manzella M."/>
            <person name="Reguera G."/>
            <person name="Kashefi K."/>
        </authorList>
    </citation>
    <scope>NUCLEOTIDE SEQUENCE [LARGE SCALE GENOMIC DNA]</scope>
    <source>
        <strain evidence="3 5">Hulk</strain>
    </source>
</reference>
<accession>A0A0P0N1F9</accession>
<organism evidence="2 4">
    <name type="scientific">Pyrodictium delaneyi</name>
    <dbReference type="NCBI Taxonomy" id="1273541"/>
    <lineage>
        <taxon>Archaea</taxon>
        <taxon>Thermoproteota</taxon>
        <taxon>Thermoprotei</taxon>
        <taxon>Desulfurococcales</taxon>
        <taxon>Pyrodictiaceae</taxon>
        <taxon>Pyrodictium</taxon>
    </lineage>
</organism>
<sequence length="331" mass="37592">MGYRVLIIGGIGYLGYNLAFEHSSGGDVVYIAARKSSAQRRRRLFDELKQLAEKVLLTSTLQDPADIQGSIDSIGCPDIAYMAVGKLTGRPEELMEANAIIPKKWAEALARRCSNTLYVYISNTLAVGDAGDCAENNHVAEEHQHLKGCRPVGPHSRSKMEGERNVMNICRRTRLSVAILRPGLLVGRWCYHEEWRLLYRLAKLHIRLRGGPILHATPARDIAVASRILRDRMGDKLCGWFYATPWRGDLGELHEMLLRHLGVKHYIPLPVPRPPRGKMPSFFKVLAEYSAQQHFVFKPRALEVFGMEWRNIDEAVREAAEWLKNYMGKKH</sequence>
<evidence type="ECO:0000313" key="3">
    <source>
        <dbReference type="EMBL" id="OWJ54299.1"/>
    </source>
</evidence>
<evidence type="ECO:0000313" key="4">
    <source>
        <dbReference type="Proteomes" id="UP000058613"/>
    </source>
</evidence>
<dbReference type="Pfam" id="PF01370">
    <property type="entry name" value="Epimerase"/>
    <property type="match status" value="1"/>
</dbReference>
<dbReference type="AlphaFoldDB" id="A0A0P0N1F9"/>
<dbReference type="GeneID" id="26098492"/>
<evidence type="ECO:0000313" key="5">
    <source>
        <dbReference type="Proteomes" id="UP000196694"/>
    </source>
</evidence>
<keyword evidence="5" id="KW-1185">Reference proteome</keyword>
<dbReference type="OrthoDB" id="213145at2157"/>
<feature type="domain" description="NAD-dependent epimerase/dehydratase" evidence="1">
    <location>
        <begin position="5"/>
        <end position="189"/>
    </location>
</feature>
<evidence type="ECO:0000313" key="2">
    <source>
        <dbReference type="EMBL" id="ALL00216.1"/>
    </source>
</evidence>
<dbReference type="InterPro" id="IPR001509">
    <property type="entry name" value="Epimerase_deHydtase"/>
</dbReference>
<evidence type="ECO:0000259" key="1">
    <source>
        <dbReference type="Pfam" id="PF01370"/>
    </source>
</evidence>
<dbReference type="SUPFAM" id="SSF51735">
    <property type="entry name" value="NAD(P)-binding Rossmann-fold domains"/>
    <property type="match status" value="1"/>
</dbReference>
<dbReference type="Proteomes" id="UP000058613">
    <property type="component" value="Chromosome"/>
</dbReference>
<dbReference type="Gene3D" id="3.40.50.720">
    <property type="entry name" value="NAD(P)-binding Rossmann-like Domain"/>
    <property type="match status" value="1"/>
</dbReference>
<name>A0A0P0N1F9_9CREN</name>
<reference evidence="2 4" key="1">
    <citation type="submission" date="2015-10" db="EMBL/GenBank/DDBJ databases">
        <title>Complete genome sequence of hyperthermophilic archaeon Pyrodictium delaneyi Su06.</title>
        <authorList>
            <person name="Jung J.-H."/>
            <person name="Lin J."/>
            <person name="Holden J.F."/>
            <person name="Park C.-S."/>
        </authorList>
    </citation>
    <scope>NUCLEOTIDE SEQUENCE [LARGE SCALE GENOMIC DNA]</scope>
    <source>
        <strain evidence="2 4">Su06</strain>
    </source>
</reference>
<dbReference type="STRING" id="1273541.Pyrde_0166"/>
<gene>
    <name evidence="3" type="ORF">Pdsh_07380</name>
    <name evidence="2" type="ORF">Pyrde_0166</name>
</gene>
<dbReference type="EMBL" id="CP013011">
    <property type="protein sequence ID" value="ALL00216.1"/>
    <property type="molecule type" value="Genomic_DNA"/>
</dbReference>
<dbReference type="Proteomes" id="UP000196694">
    <property type="component" value="Unassembled WGS sequence"/>
</dbReference>